<evidence type="ECO:0000313" key="1">
    <source>
        <dbReference type="EMBL" id="BCS22786.1"/>
    </source>
</evidence>
<dbReference type="PANTHER" id="PTHR13754">
    <property type="entry name" value="METALLO-BETA-LACTAMASE SUPERFAMILY PROTEIN"/>
    <property type="match status" value="1"/>
</dbReference>
<dbReference type="PANTHER" id="PTHR13754:SF13">
    <property type="entry name" value="METALLO-BETA-LACTAMASE SUPERFAMILY PROTEIN (AFU_ORTHOLOGUE AFUA_3G07630)"/>
    <property type="match status" value="1"/>
</dbReference>
<gene>
    <name evidence="1" type="ORF">APUU_31011A</name>
</gene>
<dbReference type="InterPro" id="IPR052926">
    <property type="entry name" value="Metallo-beta-lactamase_dom"/>
</dbReference>
<sequence>MPPLNLVEVDSLEAHVLIDNELDPMSTIAPDTVQVSGLMGHLAMGSPHNLDDRGDAHKELRMEDLCCSAHGLSILLTATKGDKKHSILFDAGPEEDAWERNVRRMRPDLSSVDLVQLSHWHRDHSGGLLRAVRMINDAKEANGLPKDLIVDVHSSRPDFRGFAIGENIISLQADPSFEELEAAGATVKKQDDAHTVLDDFFLISGEIPRRTPYETGLKYGMRFNKNDNEWTSDEVIADERFIMCNIKDKGIVMLTGCSHAGVVNCTQHALELVGGRVPLHAVVGGFHLATSDATQIESSIRDLLKLDPAVLLPGHCTGWRAKFAIEKRQPGLLVPCSVGYKIAF</sequence>
<reference evidence="1" key="2">
    <citation type="submission" date="2021-02" db="EMBL/GenBank/DDBJ databases">
        <title>Aspergillus puulaauensis MK2 genome sequence.</title>
        <authorList>
            <person name="Futagami T."/>
            <person name="Mori K."/>
            <person name="Kadooka C."/>
            <person name="Tanaka T."/>
        </authorList>
    </citation>
    <scope>NUCLEOTIDE SEQUENCE</scope>
    <source>
        <strain evidence="1">MK2</strain>
    </source>
</reference>
<name>A0A7R7XJS8_9EURO</name>
<reference evidence="1" key="1">
    <citation type="submission" date="2021-01" db="EMBL/GenBank/DDBJ databases">
        <authorList>
            <consortium name="Aspergillus puulaauensis MK2 genome sequencing consortium"/>
            <person name="Kazuki M."/>
            <person name="Futagami T."/>
        </authorList>
    </citation>
    <scope>NUCLEOTIDE SEQUENCE</scope>
    <source>
        <strain evidence="1">MK2</strain>
    </source>
</reference>
<dbReference type="Gene3D" id="3.60.15.10">
    <property type="entry name" value="Ribonuclease Z/Hydroxyacylglutathione hydrolase-like"/>
    <property type="match status" value="1"/>
</dbReference>
<dbReference type="Proteomes" id="UP000654913">
    <property type="component" value="Chromosome 3"/>
</dbReference>
<dbReference type="GeneID" id="64972791"/>
<protein>
    <recommendedName>
        <fullName evidence="3">Metallo-beta-lactamase superfamily protein</fullName>
    </recommendedName>
</protein>
<dbReference type="OrthoDB" id="1470350at2759"/>
<evidence type="ECO:0008006" key="3">
    <source>
        <dbReference type="Google" id="ProtNLM"/>
    </source>
</evidence>
<dbReference type="CDD" id="cd07713">
    <property type="entry name" value="DHPS-like_MBL-fold"/>
    <property type="match status" value="1"/>
</dbReference>
<organism evidence="1 2">
    <name type="scientific">Aspergillus puulaauensis</name>
    <dbReference type="NCBI Taxonomy" id="1220207"/>
    <lineage>
        <taxon>Eukaryota</taxon>
        <taxon>Fungi</taxon>
        <taxon>Dikarya</taxon>
        <taxon>Ascomycota</taxon>
        <taxon>Pezizomycotina</taxon>
        <taxon>Eurotiomycetes</taxon>
        <taxon>Eurotiomycetidae</taxon>
        <taxon>Eurotiales</taxon>
        <taxon>Aspergillaceae</taxon>
        <taxon>Aspergillus</taxon>
    </lineage>
</organism>
<evidence type="ECO:0000313" key="2">
    <source>
        <dbReference type="Proteomes" id="UP000654913"/>
    </source>
</evidence>
<dbReference type="AlphaFoldDB" id="A0A7R7XJS8"/>
<dbReference type="KEGG" id="apuu:APUU_31011A"/>
<dbReference type="GO" id="GO:0016740">
    <property type="term" value="F:transferase activity"/>
    <property type="evidence" value="ECO:0007669"/>
    <property type="project" value="TreeGrafter"/>
</dbReference>
<dbReference type="InterPro" id="IPR036866">
    <property type="entry name" value="RibonucZ/Hydroxyglut_hydro"/>
</dbReference>
<accession>A0A7R7XJS8</accession>
<dbReference type="RefSeq" id="XP_041554980.1">
    <property type="nucleotide sequence ID" value="XM_041702168.1"/>
</dbReference>
<dbReference type="InterPro" id="IPR041712">
    <property type="entry name" value="DHPS-like_MBL-fold"/>
</dbReference>
<dbReference type="SUPFAM" id="SSF56281">
    <property type="entry name" value="Metallo-hydrolase/oxidoreductase"/>
    <property type="match status" value="1"/>
</dbReference>
<dbReference type="EMBL" id="AP024445">
    <property type="protein sequence ID" value="BCS22786.1"/>
    <property type="molecule type" value="Genomic_DNA"/>
</dbReference>
<proteinExistence type="predicted"/>
<keyword evidence="2" id="KW-1185">Reference proteome</keyword>